<feature type="region of interest" description="Disordered" evidence="1">
    <location>
        <begin position="35"/>
        <end position="94"/>
    </location>
</feature>
<reference evidence="2" key="1">
    <citation type="submission" date="2022-08" db="UniProtKB">
        <authorList>
            <consortium name="EnsemblMetazoa"/>
        </authorList>
    </citation>
    <scope>IDENTIFICATION</scope>
</reference>
<dbReference type="Proteomes" id="UP000075882">
    <property type="component" value="Unassembled WGS sequence"/>
</dbReference>
<sequence>MVSRQGRWEDVQVLQLLEDSSGFLPATGSHSFSAVEHHERHEGVPSYGAVPSRTCRYGPRPPARRNLGWSSSSSHIRPCHRKKDGNLSASHLGTNRATDQAAEFCTGR</sequence>
<dbReference type="EnsemblMetazoa" id="ACOM040264-RA">
    <property type="protein sequence ID" value="ACOM040264-PA.1"/>
    <property type="gene ID" value="ACOM040264"/>
</dbReference>
<proteinExistence type="predicted"/>
<accession>A0A8W7PZD1</accession>
<name>A0A8W7PZD1_ANOCL</name>
<organism evidence="2">
    <name type="scientific">Anopheles coluzzii</name>
    <name type="common">African malaria mosquito</name>
    <dbReference type="NCBI Taxonomy" id="1518534"/>
    <lineage>
        <taxon>Eukaryota</taxon>
        <taxon>Metazoa</taxon>
        <taxon>Ecdysozoa</taxon>
        <taxon>Arthropoda</taxon>
        <taxon>Hexapoda</taxon>
        <taxon>Insecta</taxon>
        <taxon>Pterygota</taxon>
        <taxon>Neoptera</taxon>
        <taxon>Endopterygota</taxon>
        <taxon>Diptera</taxon>
        <taxon>Nematocera</taxon>
        <taxon>Culicoidea</taxon>
        <taxon>Culicidae</taxon>
        <taxon>Anophelinae</taxon>
        <taxon>Anopheles</taxon>
    </lineage>
</organism>
<protein>
    <submittedName>
        <fullName evidence="2">Uncharacterized protein</fullName>
    </submittedName>
</protein>
<dbReference type="AlphaFoldDB" id="A0A8W7PZD1"/>
<evidence type="ECO:0000256" key="1">
    <source>
        <dbReference type="SAM" id="MobiDB-lite"/>
    </source>
</evidence>
<evidence type="ECO:0000313" key="2">
    <source>
        <dbReference type="EnsemblMetazoa" id="ACOM040264-PA.1"/>
    </source>
</evidence>